<dbReference type="Proteomes" id="UP001050808">
    <property type="component" value="Unassembled WGS sequence"/>
</dbReference>
<evidence type="ECO:0000256" key="1">
    <source>
        <dbReference type="SAM" id="SignalP"/>
    </source>
</evidence>
<reference evidence="2" key="1">
    <citation type="submission" date="2024-05" db="EMBL/GenBank/DDBJ databases">
        <title>Whole genome shotgun sequence of Streptomyces violascens NBRC 12920.</title>
        <authorList>
            <person name="Komaki H."/>
            <person name="Tamura T."/>
        </authorList>
    </citation>
    <scope>NUCLEOTIDE SEQUENCE</scope>
    <source>
        <strain evidence="2">NBRC 12920</strain>
    </source>
</reference>
<sequence>MHIKRVAAAAAAAAAAMLIAATPANARSDGDQTNCGHLDDTLCLYYNSNDQGSHIGIYGAVYNYQFTNVCGSSGCTTYRFNTSGNGYGTAVKNNAASFYNEAGWVYWTFYNSGYGGTRDTADPNGFGTYYGNLNGTYNNNASQMANAETG</sequence>
<keyword evidence="1" id="KW-0732">Signal</keyword>
<organism evidence="2 3">
    <name type="scientific">Streptomyces violascens</name>
    <dbReference type="NCBI Taxonomy" id="67381"/>
    <lineage>
        <taxon>Bacteria</taxon>
        <taxon>Bacillati</taxon>
        <taxon>Actinomycetota</taxon>
        <taxon>Actinomycetes</taxon>
        <taxon>Kitasatosporales</taxon>
        <taxon>Streptomycetaceae</taxon>
        <taxon>Streptomyces</taxon>
    </lineage>
</organism>
<evidence type="ECO:0000313" key="3">
    <source>
        <dbReference type="Proteomes" id="UP001050808"/>
    </source>
</evidence>
<keyword evidence="3" id="KW-1185">Reference proteome</keyword>
<feature type="signal peptide" evidence="1">
    <location>
        <begin position="1"/>
        <end position="26"/>
    </location>
</feature>
<proteinExistence type="predicted"/>
<feature type="chain" id="PRO_5046262792" description="Peptidase inhibitor family I36" evidence="1">
    <location>
        <begin position="27"/>
        <end position="150"/>
    </location>
</feature>
<dbReference type="RefSeq" id="WP_189967724.1">
    <property type="nucleotide sequence ID" value="NZ_BMUA01000020.1"/>
</dbReference>
<accession>A0ABQ3R263</accession>
<gene>
    <name evidence="2" type="ORF">Sviol_80340</name>
</gene>
<name>A0ABQ3R263_9ACTN</name>
<evidence type="ECO:0000313" key="2">
    <source>
        <dbReference type="EMBL" id="GHI43626.1"/>
    </source>
</evidence>
<protein>
    <recommendedName>
        <fullName evidence="4">Peptidase inhibitor family I36</fullName>
    </recommendedName>
</protein>
<comment type="caution">
    <text evidence="2">The sequence shown here is derived from an EMBL/GenBank/DDBJ whole genome shotgun (WGS) entry which is preliminary data.</text>
</comment>
<dbReference type="EMBL" id="BNDY01000021">
    <property type="protein sequence ID" value="GHI43626.1"/>
    <property type="molecule type" value="Genomic_DNA"/>
</dbReference>
<evidence type="ECO:0008006" key="4">
    <source>
        <dbReference type="Google" id="ProtNLM"/>
    </source>
</evidence>